<dbReference type="PANTHER" id="PTHR46236:SF4">
    <property type="entry name" value="MATH DOMAIN-CONTAINING PROTEIN"/>
    <property type="match status" value="1"/>
</dbReference>
<sequence>MENPNKKKFAWLIKNFSSLPSDKLYSAPVLISGFYWDLFTYPKGYKGGDSLVVSLAVTDGQSLPSGWARYVKFRLTIVNHLSHELSIHRETSIWFDQKAPGWGLSGMLPFAKLHDKDGGFLVNDELKIVAELEALEVIGTLDESKDLLDKTSSSVNERIDVNGFQVLPSQVESVRGIFERHPDLAEKFRAKNQHLRTACMNFLLSLSEMLHKSLQELSNEDLVEADVALTYLKNAGFKCNHFTFPTLVLWCIGTYGFTSCVLVRSLCFRLWSLSLMVNKADDNKFTWVIKDFSSLQSFEICSDEFLIGGYKWRLFAYPKGIETDYLSLYLGVETFEYLPLRWRRHAKFSLQVVNPIYEQSPILRGSLLWTSIKMLPLVIVDSKDGGFLVNDELKIVAEVDVLQVTVASDASERSQEAAYYVTGSSDLQKETRVGNETVDVNGFQVSTSQVASVRCIFENHPDFASKVLSNNQHLKSTYMNVLLGLIETLCQLPEKLSDVDLSEASAAVVYLTQVGFKMDWLEKKLQELKEKKKMMNTGKAQLQHMEEEFKILNKKCLDLKDLLDKQNEDLSAANVAFSFDDVV</sequence>
<accession>A0A8D9CZ09</accession>
<evidence type="ECO:0000256" key="2">
    <source>
        <dbReference type="SAM" id="Coils"/>
    </source>
</evidence>
<dbReference type="Proteomes" id="UP000694005">
    <property type="component" value="Chromosome A09"/>
</dbReference>
<dbReference type="SMART" id="SM00061">
    <property type="entry name" value="MATH"/>
    <property type="match status" value="2"/>
</dbReference>
<dbReference type="Gramene" id="A09p63610.2_BraZ1">
    <property type="protein sequence ID" value="A09p63610.2_BraZ1.CDS"/>
    <property type="gene ID" value="A09g63610.2_BraZ1"/>
</dbReference>
<dbReference type="PANTHER" id="PTHR46236">
    <property type="entry name" value="TRAF-LIKE SUPERFAMILY PROTEIN"/>
    <property type="match status" value="1"/>
</dbReference>
<name>A0A8D9CZ09_BRACM</name>
<dbReference type="InterPro" id="IPR002083">
    <property type="entry name" value="MATH/TRAF_dom"/>
</dbReference>
<proteinExistence type="predicted"/>
<feature type="domain" description="MATH" evidence="3">
    <location>
        <begin position="282"/>
        <end position="399"/>
    </location>
</feature>
<dbReference type="InterPro" id="IPR008974">
    <property type="entry name" value="TRAF-like"/>
</dbReference>
<organism evidence="4 5">
    <name type="scientific">Brassica campestris</name>
    <name type="common">Field mustard</name>
    <dbReference type="NCBI Taxonomy" id="3711"/>
    <lineage>
        <taxon>Eukaryota</taxon>
        <taxon>Viridiplantae</taxon>
        <taxon>Streptophyta</taxon>
        <taxon>Embryophyta</taxon>
        <taxon>Tracheophyta</taxon>
        <taxon>Spermatophyta</taxon>
        <taxon>Magnoliopsida</taxon>
        <taxon>eudicotyledons</taxon>
        <taxon>Gunneridae</taxon>
        <taxon>Pentapetalae</taxon>
        <taxon>rosids</taxon>
        <taxon>malvids</taxon>
        <taxon>Brassicales</taxon>
        <taxon>Brassicaceae</taxon>
        <taxon>Brassiceae</taxon>
        <taxon>Brassica</taxon>
    </lineage>
</organism>
<keyword evidence="1 2" id="KW-0175">Coiled coil</keyword>
<reference evidence="4 5" key="1">
    <citation type="submission" date="2021-07" db="EMBL/GenBank/DDBJ databases">
        <authorList>
            <consortium name="Genoscope - CEA"/>
            <person name="William W."/>
        </authorList>
    </citation>
    <scope>NUCLEOTIDE SEQUENCE [LARGE SCALE GENOMIC DNA]</scope>
</reference>
<evidence type="ECO:0000313" key="5">
    <source>
        <dbReference type="Proteomes" id="UP000694005"/>
    </source>
</evidence>
<dbReference type="Gene3D" id="2.60.210.10">
    <property type="entry name" value="Apoptosis, Tumor Necrosis Factor Receptor Associated Protein 2, Chain A"/>
    <property type="match status" value="2"/>
</dbReference>
<feature type="coiled-coil region" evidence="2">
    <location>
        <begin position="518"/>
        <end position="562"/>
    </location>
</feature>
<evidence type="ECO:0000259" key="3">
    <source>
        <dbReference type="PROSITE" id="PS50144"/>
    </source>
</evidence>
<evidence type="ECO:0000256" key="1">
    <source>
        <dbReference type="ARBA" id="ARBA00023054"/>
    </source>
</evidence>
<protein>
    <recommendedName>
        <fullName evidence="3">MATH domain-containing protein</fullName>
    </recommendedName>
</protein>
<dbReference type="EMBL" id="LS974625">
    <property type="protein sequence ID" value="CAG7865894.1"/>
    <property type="molecule type" value="Genomic_DNA"/>
</dbReference>
<dbReference type="AlphaFoldDB" id="A0A8D9CZ09"/>
<dbReference type="PROSITE" id="PS50144">
    <property type="entry name" value="MATH"/>
    <property type="match status" value="2"/>
</dbReference>
<gene>
    <name evidence="4" type="ORF">BRAPAZ1V2_A09P63610.2</name>
</gene>
<dbReference type="Pfam" id="PF22486">
    <property type="entry name" value="MATH_2"/>
    <property type="match status" value="2"/>
</dbReference>
<dbReference type="InterPro" id="IPR050804">
    <property type="entry name" value="MCC"/>
</dbReference>
<dbReference type="SUPFAM" id="SSF49599">
    <property type="entry name" value="TRAF domain-like"/>
    <property type="match status" value="2"/>
</dbReference>
<dbReference type="CDD" id="cd00121">
    <property type="entry name" value="MATH"/>
    <property type="match status" value="2"/>
</dbReference>
<evidence type="ECO:0000313" key="4">
    <source>
        <dbReference type="EMBL" id="CAG7865894.1"/>
    </source>
</evidence>
<feature type="domain" description="MATH" evidence="3">
    <location>
        <begin position="6"/>
        <end position="132"/>
    </location>
</feature>